<dbReference type="GO" id="GO:0004497">
    <property type="term" value="F:monooxygenase activity"/>
    <property type="evidence" value="ECO:0007669"/>
    <property type="project" value="UniProtKB-KW"/>
</dbReference>
<protein>
    <submittedName>
        <fullName evidence="6">FAD-dependent monooxygenase</fullName>
    </submittedName>
</protein>
<evidence type="ECO:0000256" key="4">
    <source>
        <dbReference type="ARBA" id="ARBA00023033"/>
    </source>
</evidence>
<organism evidence="6 7">
    <name type="scientific">Rhodococcus globerulus</name>
    <dbReference type="NCBI Taxonomy" id="33008"/>
    <lineage>
        <taxon>Bacteria</taxon>
        <taxon>Bacillati</taxon>
        <taxon>Actinomycetota</taxon>
        <taxon>Actinomycetes</taxon>
        <taxon>Mycobacteriales</taxon>
        <taxon>Nocardiaceae</taxon>
        <taxon>Rhodococcus</taxon>
    </lineage>
</organism>
<evidence type="ECO:0000313" key="7">
    <source>
        <dbReference type="Proteomes" id="UP001185927"/>
    </source>
</evidence>
<dbReference type="SUPFAM" id="SSF51905">
    <property type="entry name" value="FAD/NAD(P)-binding domain"/>
    <property type="match status" value="1"/>
</dbReference>
<reference evidence="6 7" key="1">
    <citation type="submission" date="2023-10" db="EMBL/GenBank/DDBJ databases">
        <title>Development of a sustainable strategy for remediation of hydrocarbon-contaminated territories based on the waste exchange concept.</title>
        <authorList>
            <person name="Krivoruchko A."/>
        </authorList>
    </citation>
    <scope>NUCLEOTIDE SEQUENCE [LARGE SCALE GENOMIC DNA]</scope>
    <source>
        <strain evidence="6 7">IEGM 1203</strain>
    </source>
</reference>
<dbReference type="PANTHER" id="PTHR47178">
    <property type="entry name" value="MONOOXYGENASE, FAD-BINDING"/>
    <property type="match status" value="1"/>
</dbReference>
<dbReference type="EMBL" id="JAWLKB010000003">
    <property type="protein sequence ID" value="MDV6266623.1"/>
    <property type="molecule type" value="Genomic_DNA"/>
</dbReference>
<evidence type="ECO:0000259" key="5">
    <source>
        <dbReference type="Pfam" id="PF01494"/>
    </source>
</evidence>
<dbReference type="RefSeq" id="WP_261984465.1">
    <property type="nucleotide sequence ID" value="NZ_JACLZG010000029.1"/>
</dbReference>
<accession>A0ABU4BQW5</accession>
<keyword evidence="2" id="KW-0274">FAD</keyword>
<keyword evidence="3" id="KW-0560">Oxidoreductase</keyword>
<dbReference type="InterPro" id="IPR002938">
    <property type="entry name" value="FAD-bd"/>
</dbReference>
<evidence type="ECO:0000313" key="6">
    <source>
        <dbReference type="EMBL" id="MDV6266623.1"/>
    </source>
</evidence>
<evidence type="ECO:0000256" key="1">
    <source>
        <dbReference type="ARBA" id="ARBA00022630"/>
    </source>
</evidence>
<name>A0ABU4BQW5_RHOGO</name>
<feature type="domain" description="FAD-binding" evidence="5">
    <location>
        <begin position="37"/>
        <end position="103"/>
    </location>
</feature>
<keyword evidence="1" id="KW-0285">Flavoprotein</keyword>
<dbReference type="InterPro" id="IPR036188">
    <property type="entry name" value="FAD/NAD-bd_sf"/>
</dbReference>
<evidence type="ECO:0000256" key="3">
    <source>
        <dbReference type="ARBA" id="ARBA00023002"/>
    </source>
</evidence>
<gene>
    <name evidence="6" type="ORF">R3Q16_08415</name>
</gene>
<proteinExistence type="predicted"/>
<dbReference type="PRINTS" id="PR00420">
    <property type="entry name" value="RNGMNOXGNASE"/>
</dbReference>
<comment type="caution">
    <text evidence="6">The sequence shown here is derived from an EMBL/GenBank/DDBJ whole genome shotgun (WGS) entry which is preliminary data.</text>
</comment>
<evidence type="ECO:0000256" key="2">
    <source>
        <dbReference type="ARBA" id="ARBA00022827"/>
    </source>
</evidence>
<dbReference type="Gene3D" id="3.50.50.60">
    <property type="entry name" value="FAD/NAD(P)-binding domain"/>
    <property type="match status" value="1"/>
</dbReference>
<dbReference type="Pfam" id="PF01494">
    <property type="entry name" value="FAD_binding_3"/>
    <property type="match status" value="1"/>
</dbReference>
<sequence>MSFCCLPFCDGDADECCDGEDPEQCVLPLRISTAAPVRDWEPSRVTLIGDAIHAMSPVLAMGANTAMRDASELTRTLCEARSPHASLVEAVADYQAEMAAYAFPLVANSRETGRTRVGQA</sequence>
<keyword evidence="7" id="KW-1185">Reference proteome</keyword>
<dbReference type="Proteomes" id="UP001185927">
    <property type="component" value="Unassembled WGS sequence"/>
</dbReference>
<keyword evidence="4 6" id="KW-0503">Monooxygenase</keyword>
<dbReference type="PANTHER" id="PTHR47178:SF5">
    <property type="entry name" value="FAD-BINDING DOMAIN-CONTAINING PROTEIN"/>
    <property type="match status" value="1"/>
</dbReference>